<dbReference type="AlphaFoldDB" id="F8NH02"/>
<dbReference type="GeneID" id="18810788"/>
<gene>
    <name evidence="1" type="ORF">SERLADRAFT_378812</name>
</gene>
<accession>F8NH02</accession>
<dbReference type="RefSeq" id="XP_007313886.1">
    <property type="nucleotide sequence ID" value="XM_007313824.1"/>
</dbReference>
<dbReference type="HOGENOM" id="CLU_2851139_0_0_1"/>
<dbReference type="Proteomes" id="UP000008064">
    <property type="component" value="Unassembled WGS sequence"/>
</dbReference>
<name>F8NH02_SERL9</name>
<protein>
    <submittedName>
        <fullName evidence="1">Uncharacterized protein</fullName>
    </submittedName>
</protein>
<proteinExistence type="predicted"/>
<evidence type="ECO:0000313" key="1">
    <source>
        <dbReference type="EMBL" id="EGO29644.1"/>
    </source>
</evidence>
<reference evidence="1" key="1">
    <citation type="submission" date="2011-04" db="EMBL/GenBank/DDBJ databases">
        <title>Evolution of plant cell wall degrading machinery underlies the functional diversity of forest fungi.</title>
        <authorList>
            <consortium name="US DOE Joint Genome Institute (JGI-PGF)"/>
            <person name="Eastwood D.C."/>
            <person name="Floudas D."/>
            <person name="Binder M."/>
            <person name="Majcherczyk A."/>
            <person name="Schneider P."/>
            <person name="Aerts A."/>
            <person name="Asiegbu F.O."/>
            <person name="Baker S.E."/>
            <person name="Barry K."/>
            <person name="Bendiksby M."/>
            <person name="Blumentritt M."/>
            <person name="Coutinho P.M."/>
            <person name="Cullen D."/>
            <person name="Cullen D."/>
            <person name="Gathman A."/>
            <person name="Goodell B."/>
            <person name="Henrissat B."/>
            <person name="Ihrmark K."/>
            <person name="Kauserud H."/>
            <person name="Kohler A."/>
            <person name="LaButti K."/>
            <person name="Lapidus A."/>
            <person name="Lavin J.L."/>
            <person name="Lee Y.-H."/>
            <person name="Lindquist E."/>
            <person name="Lilly W."/>
            <person name="Lucas S."/>
            <person name="Morin E."/>
            <person name="Murat C."/>
            <person name="Oguiza J.A."/>
            <person name="Park J."/>
            <person name="Pisabarro A.G."/>
            <person name="Riley R."/>
            <person name="Rosling A."/>
            <person name="Salamov A."/>
            <person name="Schmidt O."/>
            <person name="Schmutz J."/>
            <person name="Skrede I."/>
            <person name="Stenlid J."/>
            <person name="Wiebenga A."/>
            <person name="Xie X."/>
            <person name="Kues U."/>
            <person name="Hibbett D.S."/>
            <person name="Hoffmeister D."/>
            <person name="Hogberg N."/>
            <person name="Martin F."/>
            <person name="Grigoriev I.V."/>
            <person name="Watkinson S.C."/>
        </authorList>
    </citation>
    <scope>NUCLEOTIDE SEQUENCE</scope>
    <source>
        <strain evidence="1">S7.9</strain>
    </source>
</reference>
<organism>
    <name type="scientific">Serpula lacrymans var. lacrymans (strain S7.9)</name>
    <name type="common">Dry rot fungus</name>
    <dbReference type="NCBI Taxonomy" id="578457"/>
    <lineage>
        <taxon>Eukaryota</taxon>
        <taxon>Fungi</taxon>
        <taxon>Dikarya</taxon>
        <taxon>Basidiomycota</taxon>
        <taxon>Agaricomycotina</taxon>
        <taxon>Agaricomycetes</taxon>
        <taxon>Agaricomycetidae</taxon>
        <taxon>Boletales</taxon>
        <taxon>Coniophorineae</taxon>
        <taxon>Serpulaceae</taxon>
        <taxon>Serpula</taxon>
    </lineage>
</organism>
<dbReference type="KEGG" id="sla:SERLADRAFT_378812"/>
<sequence length="65" mass="7534">MDLLDPHRELQMYKQPRLKSPARLQPADRVVNDVQGCFVRQNHSTWEQCGGACSYEVTWKRGESS</sequence>
<dbReference type="EMBL" id="GL945429">
    <property type="protein sequence ID" value="EGO29644.1"/>
    <property type="molecule type" value="Genomic_DNA"/>
</dbReference>